<dbReference type="Pfam" id="PF07963">
    <property type="entry name" value="N_methyl"/>
    <property type="match status" value="1"/>
</dbReference>
<evidence type="ECO:0000256" key="2">
    <source>
        <dbReference type="SAM" id="Phobius"/>
    </source>
</evidence>
<dbReference type="AlphaFoldDB" id="A0A382WRC1"/>
<dbReference type="SUPFAM" id="SSF54523">
    <property type="entry name" value="Pili subunits"/>
    <property type="match status" value="1"/>
</dbReference>
<keyword evidence="2" id="KW-1133">Transmembrane helix</keyword>
<dbReference type="InterPro" id="IPR012902">
    <property type="entry name" value="N_methyl_site"/>
</dbReference>
<dbReference type="PRINTS" id="PR00813">
    <property type="entry name" value="BCTERIALGSPG"/>
</dbReference>
<evidence type="ECO:0000313" key="3">
    <source>
        <dbReference type="EMBL" id="SVD60571.1"/>
    </source>
</evidence>
<evidence type="ECO:0000256" key="1">
    <source>
        <dbReference type="ARBA" id="ARBA00022481"/>
    </source>
</evidence>
<organism evidence="3">
    <name type="scientific">marine metagenome</name>
    <dbReference type="NCBI Taxonomy" id="408172"/>
    <lineage>
        <taxon>unclassified sequences</taxon>
        <taxon>metagenomes</taxon>
        <taxon>ecological metagenomes</taxon>
    </lineage>
</organism>
<dbReference type="PROSITE" id="PS00409">
    <property type="entry name" value="PROKAR_NTER_METHYL"/>
    <property type="match status" value="1"/>
</dbReference>
<sequence length="268" mass="28740">MTKPRGFTLIEMLVVIAIIGILASMLLPTLARAMAKAKRIQCMSNLSQQGKALIMFALDNDDRLPWQLTPSGQANHFGGNFSPDPGSVYGTRDLKRDVVTAKILWSPCDATREAANEQAVMDWKKFNTRDGRPIPNNALSYVFVQGGDIGRPTTVMAATRNLSSPDLVTAHWAGSDDEDEQGNPPPTAMTGLFAGQGQMVMADGSAKLCNDGDLSSAGMVVKPHIESVGGVTLGKASTRVLYGYGKTDQTERVLRGLTASLARAKEEN</sequence>
<dbReference type="NCBIfam" id="TIGR02532">
    <property type="entry name" value="IV_pilin_GFxxxE"/>
    <property type="match status" value="1"/>
</dbReference>
<gene>
    <name evidence="3" type="ORF">METZ01_LOCUS413425</name>
</gene>
<dbReference type="InterPro" id="IPR000983">
    <property type="entry name" value="Bac_GSPG_pilin"/>
</dbReference>
<dbReference type="Gene3D" id="3.30.700.10">
    <property type="entry name" value="Glycoprotein, Type 4 Pilin"/>
    <property type="match status" value="1"/>
</dbReference>
<keyword evidence="2" id="KW-0472">Membrane</keyword>
<proteinExistence type="predicted"/>
<protein>
    <recommendedName>
        <fullName evidence="4">Type II secretion system protein GspG C-terminal domain-containing protein</fullName>
    </recommendedName>
</protein>
<evidence type="ECO:0008006" key="4">
    <source>
        <dbReference type="Google" id="ProtNLM"/>
    </source>
</evidence>
<dbReference type="InterPro" id="IPR045584">
    <property type="entry name" value="Pilin-like"/>
</dbReference>
<accession>A0A382WRC1</accession>
<feature type="non-terminal residue" evidence="3">
    <location>
        <position position="268"/>
    </location>
</feature>
<keyword evidence="2" id="KW-0812">Transmembrane</keyword>
<reference evidence="3" key="1">
    <citation type="submission" date="2018-05" db="EMBL/GenBank/DDBJ databases">
        <authorList>
            <person name="Lanie J.A."/>
            <person name="Ng W.-L."/>
            <person name="Kazmierczak K.M."/>
            <person name="Andrzejewski T.M."/>
            <person name="Davidsen T.M."/>
            <person name="Wayne K.J."/>
            <person name="Tettelin H."/>
            <person name="Glass J.I."/>
            <person name="Rusch D."/>
            <person name="Podicherti R."/>
            <person name="Tsui H.-C.T."/>
            <person name="Winkler M.E."/>
        </authorList>
    </citation>
    <scope>NUCLEOTIDE SEQUENCE</scope>
</reference>
<dbReference type="GO" id="GO:0015628">
    <property type="term" value="P:protein secretion by the type II secretion system"/>
    <property type="evidence" value="ECO:0007669"/>
    <property type="project" value="InterPro"/>
</dbReference>
<dbReference type="PANTHER" id="PTHR30093">
    <property type="entry name" value="GENERAL SECRETION PATHWAY PROTEIN G"/>
    <property type="match status" value="1"/>
</dbReference>
<feature type="transmembrane region" description="Helical" evidence="2">
    <location>
        <begin position="12"/>
        <end position="31"/>
    </location>
</feature>
<name>A0A382WRC1_9ZZZZ</name>
<dbReference type="GO" id="GO:0015627">
    <property type="term" value="C:type II protein secretion system complex"/>
    <property type="evidence" value="ECO:0007669"/>
    <property type="project" value="InterPro"/>
</dbReference>
<dbReference type="EMBL" id="UINC01161404">
    <property type="protein sequence ID" value="SVD60571.1"/>
    <property type="molecule type" value="Genomic_DNA"/>
</dbReference>
<keyword evidence="1" id="KW-0488">Methylation</keyword>